<dbReference type="Proteomes" id="UP000031802">
    <property type="component" value="Unassembled WGS sequence"/>
</dbReference>
<reference evidence="3" key="1">
    <citation type="submission" date="2014-04" db="EMBL/GenBank/DDBJ databases">
        <title>Whole-Genome optical mapping and complete genome sequence of Sphingobacterium deserti sp. nov., a new spaces isolated from desert in the west of China.</title>
        <authorList>
            <person name="Teng C."/>
            <person name="Zhou Z."/>
            <person name="Li X."/>
            <person name="Chen M."/>
            <person name="Lin M."/>
            <person name="Wang L."/>
            <person name="Su S."/>
            <person name="Zhang C."/>
            <person name="Zhang W."/>
        </authorList>
    </citation>
    <scope>NUCLEOTIDE SEQUENCE [LARGE SCALE GENOMIC DNA]</scope>
    <source>
        <strain evidence="3">ACCC05744</strain>
    </source>
</reference>
<evidence type="ECO:0000313" key="3">
    <source>
        <dbReference type="Proteomes" id="UP000031802"/>
    </source>
</evidence>
<feature type="signal peptide" evidence="1">
    <location>
        <begin position="1"/>
        <end position="19"/>
    </location>
</feature>
<reference evidence="2 3" key="2">
    <citation type="journal article" date="2015" name="PLoS ONE">
        <title>Whole-Genome Optical Mapping and Finished Genome Sequence of Sphingobacterium deserti sp. nov., a New Species Isolated from the Western Desert of China.</title>
        <authorList>
            <person name="Teng C."/>
            <person name="Zhou Z."/>
            <person name="Molnar I."/>
            <person name="Li X."/>
            <person name="Tang R."/>
            <person name="Chen M."/>
            <person name="Wang L."/>
            <person name="Su S."/>
            <person name="Zhang W."/>
            <person name="Lin M."/>
        </authorList>
    </citation>
    <scope>NUCLEOTIDE SEQUENCE [LARGE SCALE GENOMIC DNA]</scope>
    <source>
        <strain evidence="3">ACCC05744</strain>
    </source>
</reference>
<feature type="chain" id="PRO_5002124607" description="DUF5007 domain-containing protein" evidence="1">
    <location>
        <begin position="20"/>
        <end position="325"/>
    </location>
</feature>
<keyword evidence="3" id="KW-1185">Reference proteome</keyword>
<dbReference type="Pfam" id="PF16398">
    <property type="entry name" value="DUF5007"/>
    <property type="match status" value="1"/>
</dbReference>
<accession>A0A0B8TA66</accession>
<evidence type="ECO:0000313" key="2">
    <source>
        <dbReference type="EMBL" id="KGE15674.1"/>
    </source>
</evidence>
<name>A0A0B8TA66_9SPHI</name>
<dbReference type="InterPro" id="IPR032173">
    <property type="entry name" value="DUF5007"/>
</dbReference>
<gene>
    <name evidence="2" type="ORF">DI53_0596</name>
</gene>
<evidence type="ECO:0008006" key="4">
    <source>
        <dbReference type="Google" id="ProtNLM"/>
    </source>
</evidence>
<dbReference type="EMBL" id="JJMU01000009">
    <property type="protein sequence ID" value="KGE15674.1"/>
    <property type="molecule type" value="Genomic_DNA"/>
</dbReference>
<dbReference type="STRING" id="1229276.DI53_0596"/>
<dbReference type="RefSeq" id="WP_241462360.1">
    <property type="nucleotide sequence ID" value="NZ_JJMU01000009.1"/>
</dbReference>
<evidence type="ECO:0000256" key="1">
    <source>
        <dbReference type="SAM" id="SignalP"/>
    </source>
</evidence>
<comment type="caution">
    <text evidence="2">The sequence shown here is derived from an EMBL/GenBank/DDBJ whole genome shotgun (WGS) entry which is preliminary data.</text>
</comment>
<organism evidence="2 3">
    <name type="scientific">Sphingobacterium deserti</name>
    <dbReference type="NCBI Taxonomy" id="1229276"/>
    <lineage>
        <taxon>Bacteria</taxon>
        <taxon>Pseudomonadati</taxon>
        <taxon>Bacteroidota</taxon>
        <taxon>Sphingobacteriia</taxon>
        <taxon>Sphingobacteriales</taxon>
        <taxon>Sphingobacteriaceae</taxon>
        <taxon>Sphingobacterium</taxon>
    </lineage>
</organism>
<dbReference type="PROSITE" id="PS51257">
    <property type="entry name" value="PROKAR_LIPOPROTEIN"/>
    <property type="match status" value="1"/>
</dbReference>
<dbReference type="AlphaFoldDB" id="A0A0B8TA66"/>
<protein>
    <recommendedName>
        <fullName evidence="4">DUF5007 domain-containing protein</fullName>
    </recommendedName>
</protein>
<dbReference type="PATRIC" id="fig|1229276.3.peg.620"/>
<sequence>MMKNKYLRLISAITVLLMAYGCKNNFPQDLNAFSLDMNFTRVAYDPVLGRTSVFAENFNNGNSSLPLTFRISSVRAFDGRPAPELLKLFPVSIWTGRYTGEENSTEEIRAKRDTSMRPLWEIGEHSGMFTMWGTANSSILKVFPDSGYYFDVEVSSTGGRRYFRDLRLVPQLEQPYETGVSNSFILGDSTRTILFDENIDVWFNRVGEGNTLSFKMFDPDLNPISLNHFGNTKWDELLHGFNKRFASDSSVVTYDVEYPIPLSSTVTTKYTNQSGFAFVQFAFERIGLGGFRSEHFVEFPFKIHQQGDWEVIIYFNKEAPLFSND</sequence>
<proteinExistence type="predicted"/>
<keyword evidence="1" id="KW-0732">Signal</keyword>